<proteinExistence type="inferred from homology"/>
<evidence type="ECO:0000259" key="5">
    <source>
        <dbReference type="Pfam" id="PF00135"/>
    </source>
</evidence>
<comment type="caution">
    <text evidence="6">The sequence shown here is derived from an EMBL/GenBank/DDBJ whole genome shotgun (WGS) entry which is preliminary data.</text>
</comment>
<dbReference type="InterPro" id="IPR019819">
    <property type="entry name" value="Carboxylesterase_B_CS"/>
</dbReference>
<keyword evidence="3" id="KW-0325">Glycoprotein</keyword>
<accession>A0A6G0ZQU9</accession>
<keyword evidence="7" id="KW-1185">Reference proteome</keyword>
<dbReference type="Pfam" id="PF00135">
    <property type="entry name" value="COesterase"/>
    <property type="match status" value="1"/>
</dbReference>
<evidence type="ECO:0000256" key="4">
    <source>
        <dbReference type="SAM" id="SignalP"/>
    </source>
</evidence>
<dbReference type="InterPro" id="IPR051093">
    <property type="entry name" value="Neuroligin/BSAL"/>
</dbReference>
<dbReference type="Gene3D" id="3.40.50.1820">
    <property type="entry name" value="alpha/beta hydrolase"/>
    <property type="match status" value="1"/>
</dbReference>
<keyword evidence="2 4" id="KW-0732">Signal</keyword>
<dbReference type="InterPro" id="IPR029058">
    <property type="entry name" value="AB_hydrolase_fold"/>
</dbReference>
<dbReference type="InterPro" id="IPR002018">
    <property type="entry name" value="CarbesteraseB"/>
</dbReference>
<feature type="domain" description="Carboxylesterase type B" evidence="5">
    <location>
        <begin position="38"/>
        <end position="159"/>
    </location>
</feature>
<evidence type="ECO:0000256" key="2">
    <source>
        <dbReference type="ARBA" id="ARBA00022729"/>
    </source>
</evidence>
<evidence type="ECO:0000256" key="1">
    <source>
        <dbReference type="ARBA" id="ARBA00005964"/>
    </source>
</evidence>
<feature type="chain" id="PRO_5026192008" evidence="4">
    <location>
        <begin position="26"/>
        <end position="161"/>
    </location>
</feature>
<evidence type="ECO:0000256" key="3">
    <source>
        <dbReference type="ARBA" id="ARBA00023180"/>
    </source>
</evidence>
<organism evidence="6 7">
    <name type="scientific">Aphis craccivora</name>
    <name type="common">Cowpea aphid</name>
    <dbReference type="NCBI Taxonomy" id="307492"/>
    <lineage>
        <taxon>Eukaryota</taxon>
        <taxon>Metazoa</taxon>
        <taxon>Ecdysozoa</taxon>
        <taxon>Arthropoda</taxon>
        <taxon>Hexapoda</taxon>
        <taxon>Insecta</taxon>
        <taxon>Pterygota</taxon>
        <taxon>Neoptera</taxon>
        <taxon>Paraneoptera</taxon>
        <taxon>Hemiptera</taxon>
        <taxon>Sternorrhyncha</taxon>
        <taxon>Aphidomorpha</taxon>
        <taxon>Aphidoidea</taxon>
        <taxon>Aphididae</taxon>
        <taxon>Aphidini</taxon>
        <taxon>Aphis</taxon>
        <taxon>Aphis</taxon>
    </lineage>
</organism>
<feature type="signal peptide" evidence="4">
    <location>
        <begin position="1"/>
        <end position="25"/>
    </location>
</feature>
<comment type="similarity">
    <text evidence="1">Belongs to the type-B carboxylesterase/lipase family.</text>
</comment>
<dbReference type="SUPFAM" id="SSF53474">
    <property type="entry name" value="alpha/beta-Hydrolases"/>
    <property type="match status" value="1"/>
</dbReference>
<protein>
    <submittedName>
        <fullName evidence="6">Neuroligin-1-like</fullName>
    </submittedName>
</protein>
<dbReference type="AlphaFoldDB" id="A0A6G0ZQU9"/>
<dbReference type="PANTHER" id="PTHR43903">
    <property type="entry name" value="NEUROLIGIN"/>
    <property type="match status" value="1"/>
</dbReference>
<name>A0A6G0ZQU9_APHCR</name>
<evidence type="ECO:0000313" key="7">
    <source>
        <dbReference type="Proteomes" id="UP000478052"/>
    </source>
</evidence>
<sequence length="161" mass="16880">MNGQSPTANAAALALTVAIVAVVAALCTPAAYAATLTRVVQTRYGKLQGVVRTVDASVSATPGGPPTATVDTFLGVPYATPPVGSNRFGPTRTPSPWDGVRMADAPGPVCPQRLPDVSNETAALNRMPVGRLVYLKRLLPYLRNQSEDCLYLNIYAPSQGQ</sequence>
<evidence type="ECO:0000313" key="6">
    <source>
        <dbReference type="EMBL" id="KAF0773986.1"/>
    </source>
</evidence>
<reference evidence="6 7" key="1">
    <citation type="submission" date="2019-08" db="EMBL/GenBank/DDBJ databases">
        <title>Whole genome of Aphis craccivora.</title>
        <authorList>
            <person name="Voronova N.V."/>
            <person name="Shulinski R.S."/>
            <person name="Bandarenka Y.V."/>
            <person name="Zhorov D.G."/>
            <person name="Warner D."/>
        </authorList>
    </citation>
    <scope>NUCLEOTIDE SEQUENCE [LARGE SCALE GENOMIC DNA]</scope>
    <source>
        <strain evidence="6">180601</strain>
        <tissue evidence="6">Whole Body</tissue>
    </source>
</reference>
<gene>
    <name evidence="6" type="ORF">FWK35_00004423</name>
</gene>
<dbReference type="PROSITE" id="PS00941">
    <property type="entry name" value="CARBOXYLESTERASE_B_2"/>
    <property type="match status" value="1"/>
</dbReference>
<dbReference type="EMBL" id="VUJU01000016">
    <property type="protein sequence ID" value="KAF0773986.1"/>
    <property type="molecule type" value="Genomic_DNA"/>
</dbReference>
<dbReference type="OrthoDB" id="3200163at2759"/>
<dbReference type="Proteomes" id="UP000478052">
    <property type="component" value="Unassembled WGS sequence"/>
</dbReference>